<accession>A0A9D9I1C2</accession>
<dbReference type="Proteomes" id="UP000823618">
    <property type="component" value="Unassembled WGS sequence"/>
</dbReference>
<gene>
    <name evidence="1" type="ORF">IAC13_07910</name>
</gene>
<evidence type="ECO:0000313" key="2">
    <source>
        <dbReference type="Proteomes" id="UP000823618"/>
    </source>
</evidence>
<dbReference type="EMBL" id="JADIML010000216">
    <property type="protein sequence ID" value="MBO8463840.1"/>
    <property type="molecule type" value="Genomic_DNA"/>
</dbReference>
<reference evidence="1" key="1">
    <citation type="submission" date="2020-10" db="EMBL/GenBank/DDBJ databases">
        <authorList>
            <person name="Gilroy R."/>
        </authorList>
    </citation>
    <scope>NUCLEOTIDE SEQUENCE</scope>
    <source>
        <strain evidence="1">E3-2379</strain>
    </source>
</reference>
<sequence>MKSKVQNMKTMKEETFIQNLVKLVSIAEANNMNLDRKDIKELFDLEELSI</sequence>
<feature type="non-terminal residue" evidence="1">
    <location>
        <position position="50"/>
    </location>
</feature>
<name>A0A9D9I1C2_9FIRM</name>
<proteinExistence type="predicted"/>
<evidence type="ECO:0000313" key="1">
    <source>
        <dbReference type="EMBL" id="MBO8463840.1"/>
    </source>
</evidence>
<dbReference type="AlphaFoldDB" id="A0A9D9I1C2"/>
<protein>
    <submittedName>
        <fullName evidence="1">Uncharacterized protein</fullName>
    </submittedName>
</protein>
<organism evidence="1 2">
    <name type="scientific">Candidatus Scybalomonas excrementavium</name>
    <dbReference type="NCBI Taxonomy" id="2840943"/>
    <lineage>
        <taxon>Bacteria</taxon>
        <taxon>Bacillati</taxon>
        <taxon>Bacillota</taxon>
        <taxon>Clostridia</taxon>
        <taxon>Lachnospirales</taxon>
        <taxon>Lachnospiraceae</taxon>
        <taxon>Lachnospiraceae incertae sedis</taxon>
        <taxon>Candidatus Scybalomonas</taxon>
    </lineage>
</organism>
<reference evidence="1" key="2">
    <citation type="journal article" date="2021" name="PeerJ">
        <title>Extensive microbial diversity within the chicken gut microbiome revealed by metagenomics and culture.</title>
        <authorList>
            <person name="Gilroy R."/>
            <person name="Ravi A."/>
            <person name="Getino M."/>
            <person name="Pursley I."/>
            <person name="Horton D.L."/>
            <person name="Alikhan N.F."/>
            <person name="Baker D."/>
            <person name="Gharbi K."/>
            <person name="Hall N."/>
            <person name="Watson M."/>
            <person name="Adriaenssens E.M."/>
            <person name="Foster-Nyarko E."/>
            <person name="Jarju S."/>
            <person name="Secka A."/>
            <person name="Antonio M."/>
            <person name="Oren A."/>
            <person name="Chaudhuri R.R."/>
            <person name="La Ragione R."/>
            <person name="Hildebrand F."/>
            <person name="Pallen M.J."/>
        </authorList>
    </citation>
    <scope>NUCLEOTIDE SEQUENCE</scope>
    <source>
        <strain evidence="1">E3-2379</strain>
    </source>
</reference>
<comment type="caution">
    <text evidence="1">The sequence shown here is derived from an EMBL/GenBank/DDBJ whole genome shotgun (WGS) entry which is preliminary data.</text>
</comment>